<feature type="region of interest" description="Disordered" evidence="1">
    <location>
        <begin position="23"/>
        <end position="45"/>
    </location>
</feature>
<organism evidence="3 4">
    <name type="scientific">Parvularcula dongshanensis</name>
    <dbReference type="NCBI Taxonomy" id="1173995"/>
    <lineage>
        <taxon>Bacteria</taxon>
        <taxon>Pseudomonadati</taxon>
        <taxon>Pseudomonadota</taxon>
        <taxon>Alphaproteobacteria</taxon>
        <taxon>Parvularculales</taxon>
        <taxon>Parvularculaceae</taxon>
        <taxon>Parvularcula</taxon>
    </lineage>
</organism>
<dbReference type="PROSITE" id="PS51257">
    <property type="entry name" value="PROKAR_LIPOPROTEIN"/>
    <property type="match status" value="1"/>
</dbReference>
<comment type="caution">
    <text evidence="3">The sequence shown here is derived from an EMBL/GenBank/DDBJ whole genome shotgun (WGS) entry which is preliminary data.</text>
</comment>
<dbReference type="AlphaFoldDB" id="A0A840I2A9"/>
<evidence type="ECO:0000313" key="3">
    <source>
        <dbReference type="EMBL" id="MBB4659146.1"/>
    </source>
</evidence>
<keyword evidence="4" id="KW-1185">Reference proteome</keyword>
<accession>A0A840I2A9</accession>
<evidence type="ECO:0000256" key="1">
    <source>
        <dbReference type="SAM" id="MobiDB-lite"/>
    </source>
</evidence>
<dbReference type="EMBL" id="JACHOB010000003">
    <property type="protein sequence ID" value="MBB4659146.1"/>
    <property type="molecule type" value="Genomic_DNA"/>
</dbReference>
<proteinExistence type="predicted"/>
<keyword evidence="2" id="KW-0732">Signal</keyword>
<reference evidence="3 4" key="1">
    <citation type="submission" date="2020-08" db="EMBL/GenBank/DDBJ databases">
        <title>Genomic Encyclopedia of Type Strains, Phase IV (KMG-IV): sequencing the most valuable type-strain genomes for metagenomic binning, comparative biology and taxonomic classification.</title>
        <authorList>
            <person name="Goeker M."/>
        </authorList>
    </citation>
    <scope>NUCLEOTIDE SEQUENCE [LARGE SCALE GENOMIC DNA]</scope>
    <source>
        <strain evidence="3 4">DSM 102850</strain>
    </source>
</reference>
<gene>
    <name evidence="3" type="ORF">GGQ59_001671</name>
</gene>
<sequence>MRVVRLGLVASLGLMGACAQGARLPPPERTYPAPEPAQDWENWGDDRTDVPPGGAIRRDQVVGTILEGEALRGEVAGVTLNGCYPSGERFSERLATNGNFYNVAEADELLGQWSVVNDRLCFRYPERAQAGEPDACFSVSQGAGGLHFYAPDLSAYVASTRCPMRLGE</sequence>
<evidence type="ECO:0008006" key="5">
    <source>
        <dbReference type="Google" id="ProtNLM"/>
    </source>
</evidence>
<evidence type="ECO:0000256" key="2">
    <source>
        <dbReference type="SAM" id="SignalP"/>
    </source>
</evidence>
<feature type="chain" id="PRO_5032682684" description="Alkaline proteinase inhibitor/ Outer membrane lipoprotein Omp19 domain-containing protein" evidence="2">
    <location>
        <begin position="22"/>
        <end position="168"/>
    </location>
</feature>
<dbReference type="Proteomes" id="UP000563524">
    <property type="component" value="Unassembled WGS sequence"/>
</dbReference>
<feature type="signal peptide" evidence="2">
    <location>
        <begin position="1"/>
        <end position="21"/>
    </location>
</feature>
<feature type="compositionally biased region" description="Pro residues" evidence="1">
    <location>
        <begin position="24"/>
        <end position="35"/>
    </location>
</feature>
<evidence type="ECO:0000313" key="4">
    <source>
        <dbReference type="Proteomes" id="UP000563524"/>
    </source>
</evidence>
<name>A0A840I2A9_9PROT</name>
<protein>
    <recommendedName>
        <fullName evidence="5">Alkaline proteinase inhibitor/ Outer membrane lipoprotein Omp19 domain-containing protein</fullName>
    </recommendedName>
</protein>